<dbReference type="GO" id="GO:0005524">
    <property type="term" value="F:ATP binding"/>
    <property type="evidence" value="ECO:0007669"/>
    <property type="project" value="UniProtKB-KW"/>
</dbReference>
<organism evidence="9 10">
    <name type="scientific">Sphenostylis stenocarpa</name>
    <dbReference type="NCBI Taxonomy" id="92480"/>
    <lineage>
        <taxon>Eukaryota</taxon>
        <taxon>Viridiplantae</taxon>
        <taxon>Streptophyta</taxon>
        <taxon>Embryophyta</taxon>
        <taxon>Tracheophyta</taxon>
        <taxon>Spermatophyta</taxon>
        <taxon>Magnoliopsida</taxon>
        <taxon>eudicotyledons</taxon>
        <taxon>Gunneridae</taxon>
        <taxon>Pentapetalae</taxon>
        <taxon>rosids</taxon>
        <taxon>fabids</taxon>
        <taxon>Fabales</taxon>
        <taxon>Fabaceae</taxon>
        <taxon>Papilionoideae</taxon>
        <taxon>50 kb inversion clade</taxon>
        <taxon>NPAAA clade</taxon>
        <taxon>indigoferoid/millettioid clade</taxon>
        <taxon>Phaseoleae</taxon>
        <taxon>Sphenostylis</taxon>
    </lineage>
</organism>
<feature type="domain" description="Disease resistance protein winged helix" evidence="7">
    <location>
        <begin position="298"/>
        <end position="366"/>
    </location>
</feature>
<keyword evidence="1" id="KW-0433">Leucine-rich repeat</keyword>
<dbReference type="FunFam" id="1.10.10.10:FF:000322">
    <property type="entry name" value="Probable disease resistance protein At1g63360"/>
    <property type="match status" value="1"/>
</dbReference>
<feature type="domain" description="Disease resistance N-terminal" evidence="6">
    <location>
        <begin position="2"/>
        <end position="55"/>
    </location>
</feature>
<evidence type="ECO:0000313" key="9">
    <source>
        <dbReference type="EMBL" id="CAJ1931549.1"/>
    </source>
</evidence>
<dbReference type="SUPFAM" id="SSF52540">
    <property type="entry name" value="P-loop containing nucleoside triphosphate hydrolases"/>
    <property type="match status" value="1"/>
</dbReference>
<sequence length="754" mass="87109">MRLANMFATIKASLEDAEEKQFSHTAVKDWLKNLYAAAHMVEDIIDDCAYEAFGLEYQGVKGDRSYKLTKTEMIAERRNEVIEERQTTIFSLKVHGREIDVDRILVCLLTDGRSRHYHSSEEYLKVVPIVGDDGIGKTTIAKLIFNHRMDWERFSWNWRRLKSVLDCGKKGASILVTTCLPEVAKIMGTLAPYKVSMLSFMDGWELFKSQAFRPNKVKQEELAVIGNEIVKKCGQIPLAIKVVGGLLRFKREKEEWLYVMNSNIWKLPQVKNCVTPALILSYLDLTIRLKQCFAYFSMFPKGETIGKQYLIELWMANGFISSSEKLDVEEVGDDVWNELYNRSFFEDIKTDEYGIITSFMMHDLVLEHAILVAKDIIFSPKDEFGLLLDSTEFQHVRTYLMPDGYSVHFPPGVFKLHYLRVLHLRVRGELSPSIGDLKHLRYLNLSKSDFKTLPDILCKLWNLQILKLDYCKHLQRLPNSLTDLKSLQKLSFKDCHKLSSLPPQMGKLTSLRSLTSYFVGNEREFFLADLGALKLREDLDIKNLEKVKSVNDVKEANMSGKRLSQLRLSWDRNEETKLGEDVEKVLEVLQPNTQQLVSLTVTGYPGALLPRWMFSPSLKKLQIERCRKLRSLPEALQGMNALQSLRLNDLPNLESLPDCFEHLFCLRQLAIGFCGKLRRLPITRRPNLRLEIYACPELEKLPQRWAVPGDSEIIVNGCLRREKLCALLTEDERSYERETLILRSGFRFTDDHDL</sequence>
<dbReference type="PANTHER" id="PTHR36766:SF42">
    <property type="entry name" value="NB-ARC DOMAIN DISEASE RESISTANCE PROTEIN"/>
    <property type="match status" value="1"/>
</dbReference>
<dbReference type="InterPro" id="IPR058922">
    <property type="entry name" value="WHD_DRP"/>
</dbReference>
<evidence type="ECO:0000256" key="2">
    <source>
        <dbReference type="ARBA" id="ARBA00022737"/>
    </source>
</evidence>
<feature type="domain" description="R13L1/DRL21-like LRR repeat region" evidence="8">
    <location>
        <begin position="528"/>
        <end position="649"/>
    </location>
</feature>
<dbReference type="Gene3D" id="3.80.10.10">
    <property type="entry name" value="Ribonuclease Inhibitor"/>
    <property type="match status" value="2"/>
</dbReference>
<dbReference type="InterPro" id="IPR032675">
    <property type="entry name" value="LRR_dom_sf"/>
</dbReference>
<dbReference type="PRINTS" id="PR00364">
    <property type="entry name" value="DISEASERSIST"/>
</dbReference>
<dbReference type="InterPro" id="IPR036388">
    <property type="entry name" value="WH-like_DNA-bd_sf"/>
</dbReference>
<keyword evidence="4" id="KW-0611">Plant defense</keyword>
<evidence type="ECO:0000259" key="8">
    <source>
        <dbReference type="Pfam" id="PF25019"/>
    </source>
</evidence>
<proteinExistence type="predicted"/>
<dbReference type="Pfam" id="PF25019">
    <property type="entry name" value="LRR_R13L1-DRL21"/>
    <property type="match status" value="1"/>
</dbReference>
<dbReference type="GO" id="GO:0006952">
    <property type="term" value="P:defense response"/>
    <property type="evidence" value="ECO:0007669"/>
    <property type="project" value="UniProtKB-KW"/>
</dbReference>
<dbReference type="GO" id="GO:0051707">
    <property type="term" value="P:response to other organism"/>
    <property type="evidence" value="ECO:0007669"/>
    <property type="project" value="UniProtKB-ARBA"/>
</dbReference>
<evidence type="ECO:0000256" key="5">
    <source>
        <dbReference type="ARBA" id="ARBA00022840"/>
    </source>
</evidence>
<dbReference type="Gene3D" id="1.10.10.10">
    <property type="entry name" value="Winged helix-like DNA-binding domain superfamily/Winged helix DNA-binding domain"/>
    <property type="match status" value="1"/>
</dbReference>
<dbReference type="EMBL" id="OY731399">
    <property type="protein sequence ID" value="CAJ1931549.1"/>
    <property type="molecule type" value="Genomic_DNA"/>
</dbReference>
<keyword evidence="10" id="KW-1185">Reference proteome</keyword>
<dbReference type="Gene3D" id="3.40.50.300">
    <property type="entry name" value="P-loop containing nucleotide triphosphate hydrolases"/>
    <property type="match status" value="1"/>
</dbReference>
<evidence type="ECO:0000256" key="4">
    <source>
        <dbReference type="ARBA" id="ARBA00022821"/>
    </source>
</evidence>
<dbReference type="InterPro" id="IPR041118">
    <property type="entry name" value="Rx_N"/>
</dbReference>
<dbReference type="InterPro" id="IPR056789">
    <property type="entry name" value="LRR_R13L1-DRL21"/>
</dbReference>
<evidence type="ECO:0000259" key="6">
    <source>
        <dbReference type="Pfam" id="PF18052"/>
    </source>
</evidence>
<accession>A0AA86RXY8</accession>
<dbReference type="Gene3D" id="1.10.8.430">
    <property type="entry name" value="Helical domain of apoptotic protease-activating factors"/>
    <property type="match status" value="1"/>
</dbReference>
<dbReference type="Proteomes" id="UP001189624">
    <property type="component" value="Chromosome 2"/>
</dbReference>
<name>A0AA86RXY8_9FABA</name>
<dbReference type="Pfam" id="PF18052">
    <property type="entry name" value="Rx_N"/>
    <property type="match status" value="1"/>
</dbReference>
<protein>
    <submittedName>
        <fullName evidence="9">Uncharacterized protein</fullName>
    </submittedName>
</protein>
<evidence type="ECO:0000256" key="3">
    <source>
        <dbReference type="ARBA" id="ARBA00022741"/>
    </source>
</evidence>
<keyword evidence="3" id="KW-0547">Nucleotide-binding</keyword>
<evidence type="ECO:0000259" key="7">
    <source>
        <dbReference type="Pfam" id="PF23559"/>
    </source>
</evidence>
<evidence type="ECO:0000313" key="10">
    <source>
        <dbReference type="Proteomes" id="UP001189624"/>
    </source>
</evidence>
<dbReference type="InterPro" id="IPR027417">
    <property type="entry name" value="P-loop_NTPase"/>
</dbReference>
<keyword evidence="5" id="KW-0067">ATP-binding</keyword>
<dbReference type="AlphaFoldDB" id="A0AA86RXY8"/>
<gene>
    <name evidence="9" type="ORF">AYBTSS11_LOCUS5316</name>
</gene>
<dbReference type="Gene3D" id="1.20.5.4130">
    <property type="match status" value="1"/>
</dbReference>
<evidence type="ECO:0000256" key="1">
    <source>
        <dbReference type="ARBA" id="ARBA00022614"/>
    </source>
</evidence>
<dbReference type="Pfam" id="PF23559">
    <property type="entry name" value="WHD_DRP"/>
    <property type="match status" value="1"/>
</dbReference>
<dbReference type="SUPFAM" id="SSF52058">
    <property type="entry name" value="L domain-like"/>
    <property type="match status" value="1"/>
</dbReference>
<dbReference type="InterPro" id="IPR042197">
    <property type="entry name" value="Apaf_helical"/>
</dbReference>
<keyword evidence="2" id="KW-0677">Repeat</keyword>
<dbReference type="GO" id="GO:0043531">
    <property type="term" value="F:ADP binding"/>
    <property type="evidence" value="ECO:0007669"/>
    <property type="project" value="InterPro"/>
</dbReference>
<dbReference type="PANTHER" id="PTHR36766">
    <property type="entry name" value="PLANT BROAD-SPECTRUM MILDEW RESISTANCE PROTEIN RPW8"/>
    <property type="match status" value="1"/>
</dbReference>
<reference evidence="9" key="1">
    <citation type="submission" date="2023-10" db="EMBL/GenBank/DDBJ databases">
        <authorList>
            <person name="Domelevo Entfellner J.-B."/>
        </authorList>
    </citation>
    <scope>NUCLEOTIDE SEQUENCE</scope>
</reference>
<dbReference type="Gramene" id="rna-AYBTSS11_LOCUS5316">
    <property type="protein sequence ID" value="CAJ1931549.1"/>
    <property type="gene ID" value="gene-AYBTSS11_LOCUS5316"/>
</dbReference>